<reference evidence="3" key="1">
    <citation type="journal article" date="2019" name="Int. J. Syst. Evol. Microbiol.">
        <title>The Global Catalogue of Microorganisms (GCM) 10K type strain sequencing project: providing services to taxonomists for standard genome sequencing and annotation.</title>
        <authorList>
            <consortium name="The Broad Institute Genomics Platform"/>
            <consortium name="The Broad Institute Genome Sequencing Center for Infectious Disease"/>
            <person name="Wu L."/>
            <person name="Ma J."/>
        </authorList>
    </citation>
    <scope>NUCLEOTIDE SEQUENCE [LARGE SCALE GENOMIC DNA]</scope>
    <source>
        <strain evidence="3">CECT 7297</strain>
    </source>
</reference>
<proteinExistence type="predicted"/>
<gene>
    <name evidence="2" type="ORF">ACFOZ5_01750</name>
</gene>
<dbReference type="InterPro" id="IPR021409">
    <property type="entry name" value="DUF3047"/>
</dbReference>
<sequence length="241" mass="26758">MLRTFQTLVLVCLAAGPSALVAQSSLVPVFSELQTLAGDNGWEPLEFPDIERHTRYTLVTDNGRQVVEARADDSASGMIARVSLVPGDSLTLRWSWKVANVLEDGDARRKSGDDYPARIYVAFEFEPDKAGWFERARRKTVSTLFGEELPGRALNYIWANRLPRGEIIANPYTDDTMMIAVNSGQDQASQWVTVERDIVADYRRAFGSEPPGLLGVAIMTDTDNTGDTAKAWYGDIILERP</sequence>
<dbReference type="EMBL" id="JBHSDI010000001">
    <property type="protein sequence ID" value="MFC4257749.1"/>
    <property type="molecule type" value="Genomic_DNA"/>
</dbReference>
<accession>A0ABV8QEI8</accession>
<organism evidence="2 3">
    <name type="scientific">Marinobacter lacisalsi</name>
    <dbReference type="NCBI Taxonomy" id="475979"/>
    <lineage>
        <taxon>Bacteria</taxon>
        <taxon>Pseudomonadati</taxon>
        <taxon>Pseudomonadota</taxon>
        <taxon>Gammaproteobacteria</taxon>
        <taxon>Pseudomonadales</taxon>
        <taxon>Marinobacteraceae</taxon>
        <taxon>Marinobacter</taxon>
    </lineage>
</organism>
<dbReference type="RefSeq" id="WP_379885003.1">
    <property type="nucleotide sequence ID" value="NZ_JBHSDI010000001.1"/>
</dbReference>
<evidence type="ECO:0000313" key="3">
    <source>
        <dbReference type="Proteomes" id="UP001595798"/>
    </source>
</evidence>
<evidence type="ECO:0000256" key="1">
    <source>
        <dbReference type="SAM" id="SignalP"/>
    </source>
</evidence>
<evidence type="ECO:0000313" key="2">
    <source>
        <dbReference type="EMBL" id="MFC4257749.1"/>
    </source>
</evidence>
<name>A0ABV8QEI8_9GAMM</name>
<feature type="chain" id="PRO_5045927329" evidence="1">
    <location>
        <begin position="23"/>
        <end position="241"/>
    </location>
</feature>
<keyword evidence="1" id="KW-0732">Signal</keyword>
<dbReference type="Proteomes" id="UP001595798">
    <property type="component" value="Unassembled WGS sequence"/>
</dbReference>
<keyword evidence="3" id="KW-1185">Reference proteome</keyword>
<comment type="caution">
    <text evidence="2">The sequence shown here is derived from an EMBL/GenBank/DDBJ whole genome shotgun (WGS) entry which is preliminary data.</text>
</comment>
<feature type="signal peptide" evidence="1">
    <location>
        <begin position="1"/>
        <end position="22"/>
    </location>
</feature>
<protein>
    <submittedName>
        <fullName evidence="2">DUF3047 domain-containing protein</fullName>
    </submittedName>
</protein>
<dbReference type="Pfam" id="PF11249">
    <property type="entry name" value="DUF3047"/>
    <property type="match status" value="1"/>
</dbReference>